<feature type="non-terminal residue" evidence="1">
    <location>
        <position position="1"/>
    </location>
</feature>
<dbReference type="EMBL" id="CAJVQB010031161">
    <property type="protein sequence ID" value="CAG8816535.1"/>
    <property type="molecule type" value="Genomic_DNA"/>
</dbReference>
<dbReference type="Proteomes" id="UP000789901">
    <property type="component" value="Unassembled WGS sequence"/>
</dbReference>
<reference evidence="1 2" key="1">
    <citation type="submission" date="2021-06" db="EMBL/GenBank/DDBJ databases">
        <authorList>
            <person name="Kallberg Y."/>
            <person name="Tangrot J."/>
            <person name="Rosling A."/>
        </authorList>
    </citation>
    <scope>NUCLEOTIDE SEQUENCE [LARGE SCALE GENOMIC DNA]</scope>
    <source>
        <strain evidence="1 2">120-4 pot B 10/14</strain>
    </source>
</reference>
<name>A0ABN7W6R8_GIGMA</name>
<comment type="caution">
    <text evidence="1">The sequence shown here is derived from an EMBL/GenBank/DDBJ whole genome shotgun (WGS) entry which is preliminary data.</text>
</comment>
<sequence length="227" mass="27493">KSLENIQAQLNTQIQLNTSNENSESFKNLQIESDINIENNSLENMEITLDKDIEISNIENYQYQNNYDYENNQYDDKYDNENYQCDNKNYQYDYKNYQYDYENYQYDFEYDNQSKKNATNFINEMLITEHEFSEDFLDKNEIYNQINWDSNYLSPEIIQALQLLYLKIKNSAISNNFYENVLKIFKCSNATFTVEFIEDTRYQICSESQYDNKETPRKFAIYFPLIP</sequence>
<protein>
    <submittedName>
        <fullName evidence="1">5151_t:CDS:1</fullName>
    </submittedName>
</protein>
<accession>A0ABN7W6R8</accession>
<evidence type="ECO:0000313" key="1">
    <source>
        <dbReference type="EMBL" id="CAG8816535.1"/>
    </source>
</evidence>
<evidence type="ECO:0000313" key="2">
    <source>
        <dbReference type="Proteomes" id="UP000789901"/>
    </source>
</evidence>
<keyword evidence="2" id="KW-1185">Reference proteome</keyword>
<proteinExistence type="predicted"/>
<organism evidence="1 2">
    <name type="scientific">Gigaspora margarita</name>
    <dbReference type="NCBI Taxonomy" id="4874"/>
    <lineage>
        <taxon>Eukaryota</taxon>
        <taxon>Fungi</taxon>
        <taxon>Fungi incertae sedis</taxon>
        <taxon>Mucoromycota</taxon>
        <taxon>Glomeromycotina</taxon>
        <taxon>Glomeromycetes</taxon>
        <taxon>Diversisporales</taxon>
        <taxon>Gigasporaceae</taxon>
        <taxon>Gigaspora</taxon>
    </lineage>
</organism>
<gene>
    <name evidence="1" type="ORF">GMARGA_LOCUS26570</name>
</gene>